<dbReference type="InterPro" id="IPR002048">
    <property type="entry name" value="EF_hand_dom"/>
</dbReference>
<protein>
    <submittedName>
        <fullName evidence="2">(apollo) hypothetical protein</fullName>
    </submittedName>
</protein>
<dbReference type="OrthoDB" id="9974725at2759"/>
<name>A0A8S3W6T1_PARAO</name>
<proteinExistence type="predicted"/>
<reference evidence="2" key="1">
    <citation type="submission" date="2021-04" db="EMBL/GenBank/DDBJ databases">
        <authorList>
            <person name="Tunstrom K."/>
        </authorList>
    </citation>
    <scope>NUCLEOTIDE SEQUENCE</scope>
</reference>
<evidence type="ECO:0000313" key="3">
    <source>
        <dbReference type="Proteomes" id="UP000691718"/>
    </source>
</evidence>
<comment type="caution">
    <text evidence="2">The sequence shown here is derived from an EMBL/GenBank/DDBJ whole genome shotgun (WGS) entry which is preliminary data.</text>
</comment>
<dbReference type="AlphaFoldDB" id="A0A8S3W6T1"/>
<dbReference type="PROSITE" id="PS50222">
    <property type="entry name" value="EF_HAND_2"/>
    <property type="match status" value="1"/>
</dbReference>
<keyword evidence="3" id="KW-1185">Reference proteome</keyword>
<evidence type="ECO:0000259" key="1">
    <source>
        <dbReference type="PROSITE" id="PS50222"/>
    </source>
</evidence>
<dbReference type="GO" id="GO:0005509">
    <property type="term" value="F:calcium ion binding"/>
    <property type="evidence" value="ECO:0007669"/>
    <property type="project" value="InterPro"/>
</dbReference>
<dbReference type="SMART" id="SM00054">
    <property type="entry name" value="EFh"/>
    <property type="match status" value="3"/>
</dbReference>
<gene>
    <name evidence="2" type="ORF">PAPOLLO_LOCUS2570</name>
</gene>
<dbReference type="InterPro" id="IPR018247">
    <property type="entry name" value="EF_Hand_1_Ca_BS"/>
</dbReference>
<feature type="domain" description="EF-hand" evidence="1">
    <location>
        <begin position="99"/>
        <end position="134"/>
    </location>
</feature>
<organism evidence="2 3">
    <name type="scientific">Parnassius apollo</name>
    <name type="common">Apollo butterfly</name>
    <name type="synonym">Papilio apollo</name>
    <dbReference type="NCBI Taxonomy" id="110799"/>
    <lineage>
        <taxon>Eukaryota</taxon>
        <taxon>Metazoa</taxon>
        <taxon>Ecdysozoa</taxon>
        <taxon>Arthropoda</taxon>
        <taxon>Hexapoda</taxon>
        <taxon>Insecta</taxon>
        <taxon>Pterygota</taxon>
        <taxon>Neoptera</taxon>
        <taxon>Endopterygota</taxon>
        <taxon>Lepidoptera</taxon>
        <taxon>Glossata</taxon>
        <taxon>Ditrysia</taxon>
        <taxon>Papilionoidea</taxon>
        <taxon>Papilionidae</taxon>
        <taxon>Parnassiinae</taxon>
        <taxon>Parnassini</taxon>
        <taxon>Parnassius</taxon>
        <taxon>Parnassius</taxon>
    </lineage>
</organism>
<evidence type="ECO:0000313" key="2">
    <source>
        <dbReference type="EMBL" id="CAG4942933.1"/>
    </source>
</evidence>
<dbReference type="EMBL" id="CAJQZP010000171">
    <property type="protein sequence ID" value="CAG4942933.1"/>
    <property type="molecule type" value="Genomic_DNA"/>
</dbReference>
<dbReference type="PROSITE" id="PS00018">
    <property type="entry name" value="EF_HAND_1"/>
    <property type="match status" value="2"/>
</dbReference>
<accession>A0A8S3W6T1</accession>
<dbReference type="Pfam" id="PF13202">
    <property type="entry name" value="EF-hand_5"/>
    <property type="match status" value="2"/>
</dbReference>
<sequence length="183" mass="20815">MVSDFRKKKLLHLFNQFFDTNSSGSVDKKDFELAAQKISQLRGWKEGDAKYKETLDSLLKIWDGLQSVADSDKNGEVTADEWVSMWEAYAKNPSSAQDWQNQYCKFTFNLEDATGDGSIDSEEFSSVYASFGLSKDDAVLAFQKLARGKSSITWPEFQELWKEYFVTEDPNAPGNFIFGKSSF</sequence>
<dbReference type="Proteomes" id="UP000691718">
    <property type="component" value="Unassembled WGS sequence"/>
</dbReference>